<dbReference type="Proteomes" id="UP001177744">
    <property type="component" value="Unassembled WGS sequence"/>
</dbReference>
<gene>
    <name evidence="2" type="ORF">QTO34_004591</name>
</gene>
<reference evidence="2" key="1">
    <citation type="submission" date="2023-06" db="EMBL/GenBank/DDBJ databases">
        <title>Reference genome for the Northern bat (Eptesicus nilssonii), a most northern bat species.</title>
        <authorList>
            <person name="Laine V.N."/>
            <person name="Pulliainen A.T."/>
            <person name="Lilley T.M."/>
        </authorList>
    </citation>
    <scope>NUCLEOTIDE SEQUENCE</scope>
    <source>
        <strain evidence="2">BLF_Eptnil</strain>
        <tissue evidence="2">Kidney</tissue>
    </source>
</reference>
<protein>
    <submittedName>
        <fullName evidence="2">Uncharacterized protein</fullName>
    </submittedName>
</protein>
<evidence type="ECO:0000313" key="2">
    <source>
        <dbReference type="EMBL" id="KAK1335015.1"/>
    </source>
</evidence>
<organism evidence="2 3">
    <name type="scientific">Cnephaeus nilssonii</name>
    <name type="common">Northern bat</name>
    <name type="synonym">Eptesicus nilssonii</name>
    <dbReference type="NCBI Taxonomy" id="3371016"/>
    <lineage>
        <taxon>Eukaryota</taxon>
        <taxon>Metazoa</taxon>
        <taxon>Chordata</taxon>
        <taxon>Craniata</taxon>
        <taxon>Vertebrata</taxon>
        <taxon>Euteleostomi</taxon>
        <taxon>Mammalia</taxon>
        <taxon>Eutheria</taxon>
        <taxon>Laurasiatheria</taxon>
        <taxon>Chiroptera</taxon>
        <taxon>Yangochiroptera</taxon>
        <taxon>Vespertilionidae</taxon>
        <taxon>Cnephaeus</taxon>
    </lineage>
</organism>
<comment type="caution">
    <text evidence="2">The sequence shown here is derived from an EMBL/GenBank/DDBJ whole genome shotgun (WGS) entry which is preliminary data.</text>
</comment>
<sequence length="101" mass="11836">MAARPKNLFWYRFCGDKQTISRAEDPSHKVTVFTGNGGYSGRKELRDSGIGQEQEINQYTLIPNKPFWSDMLTLPSEKKEEPRESWLSGRFTTKERKEHKR</sequence>
<evidence type="ECO:0000256" key="1">
    <source>
        <dbReference type="SAM" id="MobiDB-lite"/>
    </source>
</evidence>
<evidence type="ECO:0000313" key="3">
    <source>
        <dbReference type="Proteomes" id="UP001177744"/>
    </source>
</evidence>
<keyword evidence="3" id="KW-1185">Reference proteome</keyword>
<accession>A0AA40HQB4</accession>
<proteinExistence type="predicted"/>
<dbReference type="EMBL" id="JAULJE010000014">
    <property type="protein sequence ID" value="KAK1335015.1"/>
    <property type="molecule type" value="Genomic_DNA"/>
</dbReference>
<name>A0AA40HQB4_CNENI</name>
<dbReference type="AlphaFoldDB" id="A0AA40HQB4"/>
<feature type="region of interest" description="Disordered" evidence="1">
    <location>
        <begin position="76"/>
        <end position="101"/>
    </location>
</feature>
<feature type="compositionally biased region" description="Basic and acidic residues" evidence="1">
    <location>
        <begin position="92"/>
        <end position="101"/>
    </location>
</feature>